<organism evidence="1 2">
    <name type="scientific">Neophaeococcomyces mojaviensis</name>
    <dbReference type="NCBI Taxonomy" id="3383035"/>
    <lineage>
        <taxon>Eukaryota</taxon>
        <taxon>Fungi</taxon>
        <taxon>Dikarya</taxon>
        <taxon>Ascomycota</taxon>
        <taxon>Pezizomycotina</taxon>
        <taxon>Eurotiomycetes</taxon>
        <taxon>Chaetothyriomycetidae</taxon>
        <taxon>Chaetothyriales</taxon>
        <taxon>Chaetothyriales incertae sedis</taxon>
        <taxon>Neophaeococcomyces</taxon>
    </lineage>
</organism>
<sequence>MALTWISLPDVWNLQDVQAVLTVLISLLSAFDVFVFACVSWQIATWRVVKERQVSLSSLLTVSTLGEAVDIVRLLKLKILSFQHMPILAQCFVVVLLTAVACLSGPIARYSTRLSHNVILADVPGYLATNKHDSMAYANVQWSAIEHSLNNAGFPLDQLLDFVPDPETVETTSVLLNIGTNCTRLYSKVIGLDNIIPRSDHKYNYYSWDSFYIPSQPPSNKDVLMFLMGVNYNNTNNEPNGSYAMTVSIASVHLHHVLRQMNSSSNCDFAPGDVGNTFYTRVDCSLSRLQSIPNEDNIAFPNSFGVNQISMAYTQYFQARFSQESTSDSPITMIKPHELIRFYQVYLIVKDIQYRQPVTRRLHVEVKIVQLLTAFLVVYLLVMVLCILGMVRYGFVAYVHQNTILATPQSKLDWMLQSIEPYKGGLSSRHQSHRRSVTLKSDLNLGMLPRAARRQQQFEAARYATGDEQSWENGPATEYNHTYSYDDKYTAIGQPKFTATTSSKFQGKTPYLSIDLADDDFFSRVSQGSFDDIK</sequence>
<name>A0ACC2ZRH7_9EURO</name>
<dbReference type="Proteomes" id="UP001172386">
    <property type="component" value="Unassembled WGS sequence"/>
</dbReference>
<evidence type="ECO:0000313" key="2">
    <source>
        <dbReference type="Proteomes" id="UP001172386"/>
    </source>
</evidence>
<protein>
    <submittedName>
        <fullName evidence="1">Uncharacterized protein</fullName>
    </submittedName>
</protein>
<comment type="caution">
    <text evidence="1">The sequence shown here is derived from an EMBL/GenBank/DDBJ whole genome shotgun (WGS) entry which is preliminary data.</text>
</comment>
<evidence type="ECO:0000313" key="1">
    <source>
        <dbReference type="EMBL" id="KAJ9650240.1"/>
    </source>
</evidence>
<keyword evidence="2" id="KW-1185">Reference proteome</keyword>
<accession>A0ACC2ZRH7</accession>
<gene>
    <name evidence="1" type="ORF">H2198_010452</name>
</gene>
<proteinExistence type="predicted"/>
<dbReference type="EMBL" id="JAPDRQ010000366">
    <property type="protein sequence ID" value="KAJ9650240.1"/>
    <property type="molecule type" value="Genomic_DNA"/>
</dbReference>
<reference evidence="1" key="1">
    <citation type="submission" date="2022-10" db="EMBL/GenBank/DDBJ databases">
        <title>Culturing micro-colonial fungi from biological soil crusts in the Mojave desert and describing Neophaeococcomyces mojavensis, and introducing the new genera and species Taxawa tesnikishii.</title>
        <authorList>
            <person name="Kurbessoian T."/>
            <person name="Stajich J.E."/>
        </authorList>
    </citation>
    <scope>NUCLEOTIDE SEQUENCE</scope>
    <source>
        <strain evidence="1">JES_112</strain>
    </source>
</reference>